<name>A0AAE0XN16_9GAST</name>
<reference evidence="1" key="1">
    <citation type="journal article" date="2023" name="G3 (Bethesda)">
        <title>A reference genome for the long-term kleptoplast-retaining sea slug Elysia crispata morphotype clarki.</title>
        <authorList>
            <person name="Eastman K.E."/>
            <person name="Pendleton A.L."/>
            <person name="Shaikh M.A."/>
            <person name="Suttiyut T."/>
            <person name="Ogas R."/>
            <person name="Tomko P."/>
            <person name="Gavelis G."/>
            <person name="Widhalm J.R."/>
            <person name="Wisecaver J.H."/>
        </authorList>
    </citation>
    <scope>NUCLEOTIDE SEQUENCE</scope>
    <source>
        <strain evidence="1">ECLA1</strain>
    </source>
</reference>
<dbReference type="EMBL" id="JAWDGP010007976">
    <property type="protein sequence ID" value="KAK3698342.1"/>
    <property type="molecule type" value="Genomic_DNA"/>
</dbReference>
<sequence>MGVGQVALSPVKQLYCAEAATVHCSTGNRRLNTKLGVKAVPPSFQHANAPLYGYPCQSMRYIKCVLLVIYRVTKRCHQPLSERIATVSQYQTLNQRWPLLHPSKKLKLS</sequence>
<evidence type="ECO:0000313" key="1">
    <source>
        <dbReference type="EMBL" id="KAK3698342.1"/>
    </source>
</evidence>
<comment type="caution">
    <text evidence="1">The sequence shown here is derived from an EMBL/GenBank/DDBJ whole genome shotgun (WGS) entry which is preliminary data.</text>
</comment>
<proteinExistence type="predicted"/>
<gene>
    <name evidence="1" type="ORF">RRG08_022904</name>
</gene>
<protein>
    <submittedName>
        <fullName evidence="1">Uncharacterized protein</fullName>
    </submittedName>
</protein>
<organism evidence="1 2">
    <name type="scientific">Elysia crispata</name>
    <name type="common">lettuce slug</name>
    <dbReference type="NCBI Taxonomy" id="231223"/>
    <lineage>
        <taxon>Eukaryota</taxon>
        <taxon>Metazoa</taxon>
        <taxon>Spiralia</taxon>
        <taxon>Lophotrochozoa</taxon>
        <taxon>Mollusca</taxon>
        <taxon>Gastropoda</taxon>
        <taxon>Heterobranchia</taxon>
        <taxon>Euthyneura</taxon>
        <taxon>Panpulmonata</taxon>
        <taxon>Sacoglossa</taxon>
        <taxon>Placobranchoidea</taxon>
        <taxon>Plakobranchidae</taxon>
        <taxon>Elysia</taxon>
    </lineage>
</organism>
<dbReference type="Proteomes" id="UP001283361">
    <property type="component" value="Unassembled WGS sequence"/>
</dbReference>
<keyword evidence="2" id="KW-1185">Reference proteome</keyword>
<evidence type="ECO:0000313" key="2">
    <source>
        <dbReference type="Proteomes" id="UP001283361"/>
    </source>
</evidence>
<dbReference type="AlphaFoldDB" id="A0AAE0XN16"/>
<accession>A0AAE0XN16</accession>